<dbReference type="InterPro" id="IPR037185">
    <property type="entry name" value="EmrE-like"/>
</dbReference>
<keyword evidence="4 7" id="KW-0812">Transmembrane</keyword>
<evidence type="ECO:0000256" key="4">
    <source>
        <dbReference type="ARBA" id="ARBA00022692"/>
    </source>
</evidence>
<keyword evidence="10" id="KW-1185">Reference proteome</keyword>
<feature type="transmembrane region" description="Helical" evidence="7">
    <location>
        <begin position="133"/>
        <end position="153"/>
    </location>
</feature>
<evidence type="ECO:0000256" key="8">
    <source>
        <dbReference type="SAM" id="MobiDB-lite"/>
    </source>
</evidence>
<feature type="transmembrane region" description="Helical" evidence="7">
    <location>
        <begin position="296"/>
        <end position="322"/>
    </location>
</feature>
<feature type="transmembrane region" description="Helical" evidence="7">
    <location>
        <begin position="99"/>
        <end position="121"/>
    </location>
</feature>
<feature type="region of interest" description="Disordered" evidence="8">
    <location>
        <begin position="1"/>
        <end position="32"/>
    </location>
</feature>
<feature type="transmembrane region" description="Helical" evidence="7">
    <location>
        <begin position="329"/>
        <end position="348"/>
    </location>
</feature>
<sequence>MALPSFESSPPPPPPHHAGVSSNSKTEKDGTPLDMMTQLNNFSLSPPIHQLHESQKKSKNYNLLLVINYACLFVGSVSSTLISKFYFIHKGSSKWVSTWVQSAGFPLLLFPIYLPFIFGCTQRRPFSGFNSKLLLLSIAVGVLLGVNNFLFSYGNSYLPVSTSSLLLSSQLAFNLILSVIIVKQKVTFTNLNCVVLLTLSSVLLALGSSNDKPLGLTKAKYLVGFFSTLGAGFMFALYLPVMETIYRQVYCYAMVVEMQLVMEIAATAFATAGMAAAGGFSDMRDESTKVFDKGSAAYWLTIAGNLVIWQFCFMGTAGMVFLTTSLTGGICMTALMAINVIGGVLVYGDEFGGVKVVSTVLCVWGFCSYLYGMYVKNRKGKQSNHDESMEMNDVSRP</sequence>
<evidence type="ECO:0000256" key="2">
    <source>
        <dbReference type="ARBA" id="ARBA00006213"/>
    </source>
</evidence>
<evidence type="ECO:0000313" key="9">
    <source>
        <dbReference type="EMBL" id="KAK6163700.1"/>
    </source>
</evidence>
<dbReference type="Pfam" id="PF16913">
    <property type="entry name" value="PUNUT"/>
    <property type="match status" value="1"/>
</dbReference>
<dbReference type="EMBL" id="JABTTQ020000001">
    <property type="protein sequence ID" value="KAK6163700.1"/>
    <property type="molecule type" value="Genomic_DNA"/>
</dbReference>
<feature type="transmembrane region" description="Helical" evidence="7">
    <location>
        <begin position="354"/>
        <end position="374"/>
    </location>
</feature>
<evidence type="ECO:0000256" key="6">
    <source>
        <dbReference type="ARBA" id="ARBA00023136"/>
    </source>
</evidence>
<evidence type="ECO:0000256" key="1">
    <source>
        <dbReference type="ARBA" id="ARBA00004141"/>
    </source>
</evidence>
<feature type="transmembrane region" description="Helical" evidence="7">
    <location>
        <begin position="189"/>
        <end position="209"/>
    </location>
</feature>
<evidence type="ECO:0000256" key="3">
    <source>
        <dbReference type="ARBA" id="ARBA00022448"/>
    </source>
</evidence>
<comment type="similarity">
    <text evidence="2 7">Belongs to the purine permeases (TC 2.A.7.14) family.</text>
</comment>
<keyword evidence="6 7" id="KW-0472">Membrane</keyword>
<name>A0ABR0XXI2_REHGL</name>
<comment type="caution">
    <text evidence="9">The sequence shown here is derived from an EMBL/GenBank/DDBJ whole genome shotgun (WGS) entry which is preliminary data.</text>
</comment>
<dbReference type="InterPro" id="IPR030182">
    <property type="entry name" value="PUP_plant"/>
</dbReference>
<feature type="transmembrane region" description="Helical" evidence="7">
    <location>
        <begin position="221"/>
        <end position="239"/>
    </location>
</feature>
<accession>A0ABR0XXI2</accession>
<keyword evidence="3 7" id="KW-0813">Transport</keyword>
<feature type="transmembrane region" description="Helical" evidence="7">
    <location>
        <begin position="63"/>
        <end position="87"/>
    </location>
</feature>
<dbReference type="Proteomes" id="UP001318860">
    <property type="component" value="Unassembled WGS sequence"/>
</dbReference>
<feature type="transmembrane region" description="Helical" evidence="7">
    <location>
        <begin position="251"/>
        <end position="276"/>
    </location>
</feature>
<evidence type="ECO:0000256" key="5">
    <source>
        <dbReference type="ARBA" id="ARBA00022989"/>
    </source>
</evidence>
<proteinExistence type="inferred from homology"/>
<reference evidence="9 10" key="1">
    <citation type="journal article" date="2021" name="Comput. Struct. Biotechnol. J.">
        <title>De novo genome assembly of the potent medicinal plant Rehmannia glutinosa using nanopore technology.</title>
        <authorList>
            <person name="Ma L."/>
            <person name="Dong C."/>
            <person name="Song C."/>
            <person name="Wang X."/>
            <person name="Zheng X."/>
            <person name="Niu Y."/>
            <person name="Chen S."/>
            <person name="Feng W."/>
        </authorList>
    </citation>
    <scope>NUCLEOTIDE SEQUENCE [LARGE SCALE GENOMIC DNA]</scope>
    <source>
        <strain evidence="9">DH-2019</strain>
    </source>
</reference>
<evidence type="ECO:0000313" key="10">
    <source>
        <dbReference type="Proteomes" id="UP001318860"/>
    </source>
</evidence>
<dbReference type="PANTHER" id="PTHR31376">
    <property type="entry name" value="OS09G0467300 PROTEIN-RELATED"/>
    <property type="match status" value="1"/>
</dbReference>
<dbReference type="SUPFAM" id="SSF103481">
    <property type="entry name" value="Multidrug resistance efflux transporter EmrE"/>
    <property type="match status" value="1"/>
</dbReference>
<organism evidence="9 10">
    <name type="scientific">Rehmannia glutinosa</name>
    <name type="common">Chinese foxglove</name>
    <dbReference type="NCBI Taxonomy" id="99300"/>
    <lineage>
        <taxon>Eukaryota</taxon>
        <taxon>Viridiplantae</taxon>
        <taxon>Streptophyta</taxon>
        <taxon>Embryophyta</taxon>
        <taxon>Tracheophyta</taxon>
        <taxon>Spermatophyta</taxon>
        <taxon>Magnoliopsida</taxon>
        <taxon>eudicotyledons</taxon>
        <taxon>Gunneridae</taxon>
        <taxon>Pentapetalae</taxon>
        <taxon>asterids</taxon>
        <taxon>lamiids</taxon>
        <taxon>Lamiales</taxon>
        <taxon>Orobanchaceae</taxon>
        <taxon>Rehmannieae</taxon>
        <taxon>Rehmannia</taxon>
    </lineage>
</organism>
<evidence type="ECO:0000256" key="7">
    <source>
        <dbReference type="RuleBase" id="RU368015"/>
    </source>
</evidence>
<protein>
    <recommendedName>
        <fullName evidence="7">Probable purine permease</fullName>
    </recommendedName>
</protein>
<feature type="transmembrane region" description="Helical" evidence="7">
    <location>
        <begin position="165"/>
        <end position="182"/>
    </location>
</feature>
<keyword evidence="5 7" id="KW-1133">Transmembrane helix</keyword>
<comment type="subcellular location">
    <subcellularLocation>
        <location evidence="1 7">Membrane</location>
        <topology evidence="1 7">Multi-pass membrane protein</topology>
    </subcellularLocation>
</comment>
<gene>
    <name evidence="9" type="ORF">DH2020_000564</name>
</gene>
<dbReference type="PANTHER" id="PTHR31376:SF3">
    <property type="entry name" value="PURINE PERMEASE 4-RELATED"/>
    <property type="match status" value="1"/>
</dbReference>